<keyword evidence="3" id="KW-1185">Reference proteome</keyword>
<organism evidence="2 3">
    <name type="scientific">Dactylosporangium darangshiense</name>
    <dbReference type="NCBI Taxonomy" id="579108"/>
    <lineage>
        <taxon>Bacteria</taxon>
        <taxon>Bacillati</taxon>
        <taxon>Actinomycetota</taxon>
        <taxon>Actinomycetes</taxon>
        <taxon>Micromonosporales</taxon>
        <taxon>Micromonosporaceae</taxon>
        <taxon>Dactylosporangium</taxon>
    </lineage>
</organism>
<dbReference type="InterPro" id="IPR006626">
    <property type="entry name" value="PbH1"/>
</dbReference>
<evidence type="ECO:0000313" key="2">
    <source>
        <dbReference type="EMBL" id="GAA4255766.1"/>
    </source>
</evidence>
<dbReference type="SMART" id="SM00710">
    <property type="entry name" value="PbH1"/>
    <property type="match status" value="7"/>
</dbReference>
<dbReference type="Gene3D" id="2.160.20.10">
    <property type="entry name" value="Single-stranded right-handed beta-helix, Pectin lyase-like"/>
    <property type="match status" value="2"/>
</dbReference>
<evidence type="ECO:0000256" key="1">
    <source>
        <dbReference type="SAM" id="MobiDB-lite"/>
    </source>
</evidence>
<protein>
    <recommendedName>
        <fullName evidence="4">Right-handed parallel beta-helix repeat-containing protein</fullName>
    </recommendedName>
</protein>
<dbReference type="SUPFAM" id="SSF51126">
    <property type="entry name" value="Pectin lyase-like"/>
    <property type="match status" value="1"/>
</dbReference>
<evidence type="ECO:0008006" key="4">
    <source>
        <dbReference type="Google" id="ProtNLM"/>
    </source>
</evidence>
<dbReference type="Proteomes" id="UP001500620">
    <property type="component" value="Unassembled WGS sequence"/>
</dbReference>
<name>A0ABP8DH08_9ACTN</name>
<gene>
    <name evidence="2" type="ORF">GCM10022255_065880</name>
</gene>
<dbReference type="InterPro" id="IPR011050">
    <property type="entry name" value="Pectin_lyase_fold/virulence"/>
</dbReference>
<comment type="caution">
    <text evidence="2">The sequence shown here is derived from an EMBL/GenBank/DDBJ whole genome shotgun (WGS) entry which is preliminary data.</text>
</comment>
<evidence type="ECO:0000313" key="3">
    <source>
        <dbReference type="Proteomes" id="UP001500620"/>
    </source>
</evidence>
<dbReference type="InterPro" id="IPR012334">
    <property type="entry name" value="Pectin_lyas_fold"/>
</dbReference>
<dbReference type="RefSeq" id="WP_345132776.1">
    <property type="nucleotide sequence ID" value="NZ_BAABAT010000022.1"/>
</dbReference>
<proteinExistence type="predicted"/>
<sequence>MTALLDVTDFGAHPGLHHADAAPAIRAALRAAGAAAGPVLLHFPPGDYHVWPDGAQRRELYVSNTVGDDPRHRVKSIALLVEGTDDLVLAGEGARLVLHGLQTAFAVIDSSRVRIEGLEFDVAVPTVVDATVAGAGVTAGRAYRLIRVPPATLFSVEGTSIRWHGEVLGSGGVAWSGRDALEYTQIHDPARQRTWRGPNPLFDLVRSIRLVGERDIRIDYEHAEEPADLGLVYSMRSTTRDHPGGLVLDSTDVTLQRLRLRFLHGFGVVAQTSRDVTVEGCEFQAPAQSGRHSAGFADFVQFSGCSGRAVVRDCLFDGPHDDAINVHGSYLRVTGQPDLRTLELQYPHAETAGFPQFSLGEQIELIDRATLRAVASATVHDVRQPSGRAHDQPLRTIVVTVDADLPGGLAGWTAVENVTRTPSVLIARNIFRNVPTRGVLVTTRRAVLIEENRFERTGMAGIYVSCDADEWWESGPVHDLTIRGNEFIEPGGPAIFLDPRNTRCDGEHPVHHGVVVAENRFVLDGVPALDASSTHGIRFRNNTIVRRGPEGPDFVLRSCSDVGIDISPSSDMVGPPAPVRWEDAEPV</sequence>
<accession>A0ABP8DH08</accession>
<dbReference type="EMBL" id="BAABAT010000022">
    <property type="protein sequence ID" value="GAA4255766.1"/>
    <property type="molecule type" value="Genomic_DNA"/>
</dbReference>
<reference evidence="3" key="1">
    <citation type="journal article" date="2019" name="Int. J. Syst. Evol. Microbiol.">
        <title>The Global Catalogue of Microorganisms (GCM) 10K type strain sequencing project: providing services to taxonomists for standard genome sequencing and annotation.</title>
        <authorList>
            <consortium name="The Broad Institute Genomics Platform"/>
            <consortium name="The Broad Institute Genome Sequencing Center for Infectious Disease"/>
            <person name="Wu L."/>
            <person name="Ma J."/>
        </authorList>
    </citation>
    <scope>NUCLEOTIDE SEQUENCE [LARGE SCALE GENOMIC DNA]</scope>
    <source>
        <strain evidence="3">JCM 17441</strain>
    </source>
</reference>
<feature type="region of interest" description="Disordered" evidence="1">
    <location>
        <begin position="567"/>
        <end position="587"/>
    </location>
</feature>